<accession>A0A5B1CEM4</accession>
<dbReference type="PROSITE" id="PS50977">
    <property type="entry name" value="HTH_TETR_2"/>
    <property type="match status" value="1"/>
</dbReference>
<dbReference type="InterPro" id="IPR050109">
    <property type="entry name" value="HTH-type_TetR-like_transc_reg"/>
</dbReference>
<dbReference type="GO" id="GO:0003700">
    <property type="term" value="F:DNA-binding transcription factor activity"/>
    <property type="evidence" value="ECO:0007669"/>
    <property type="project" value="TreeGrafter"/>
</dbReference>
<comment type="caution">
    <text evidence="7">The sequence shown here is derived from an EMBL/GenBank/DDBJ whole genome shotgun (WGS) entry which is preliminary data.</text>
</comment>
<dbReference type="Proteomes" id="UP000322699">
    <property type="component" value="Unassembled WGS sequence"/>
</dbReference>
<organism evidence="7 8">
    <name type="scientific">Rubripirellula obstinata</name>
    <dbReference type="NCBI Taxonomy" id="406547"/>
    <lineage>
        <taxon>Bacteria</taxon>
        <taxon>Pseudomonadati</taxon>
        <taxon>Planctomycetota</taxon>
        <taxon>Planctomycetia</taxon>
        <taxon>Pirellulales</taxon>
        <taxon>Pirellulaceae</taxon>
        <taxon>Rubripirellula</taxon>
    </lineage>
</organism>
<dbReference type="RefSeq" id="WP_068265105.1">
    <property type="nucleotide sequence ID" value="NZ_LWSK01000076.1"/>
</dbReference>
<evidence type="ECO:0000256" key="5">
    <source>
        <dbReference type="SAM" id="MobiDB-lite"/>
    </source>
</evidence>
<feature type="region of interest" description="Disordered" evidence="5">
    <location>
        <begin position="240"/>
        <end position="266"/>
    </location>
</feature>
<dbReference type="Pfam" id="PF00440">
    <property type="entry name" value="TetR_N"/>
    <property type="match status" value="1"/>
</dbReference>
<dbReference type="PANTHER" id="PTHR30055:SF234">
    <property type="entry name" value="HTH-TYPE TRANSCRIPTIONAL REGULATOR BETI"/>
    <property type="match status" value="1"/>
</dbReference>
<evidence type="ECO:0000256" key="3">
    <source>
        <dbReference type="ARBA" id="ARBA00023163"/>
    </source>
</evidence>
<dbReference type="SUPFAM" id="SSF46689">
    <property type="entry name" value="Homeodomain-like"/>
    <property type="match status" value="1"/>
</dbReference>
<evidence type="ECO:0000259" key="6">
    <source>
        <dbReference type="PROSITE" id="PS50977"/>
    </source>
</evidence>
<dbReference type="OrthoDB" id="9814200at2"/>
<dbReference type="GO" id="GO:0000976">
    <property type="term" value="F:transcription cis-regulatory region binding"/>
    <property type="evidence" value="ECO:0007669"/>
    <property type="project" value="TreeGrafter"/>
</dbReference>
<evidence type="ECO:0000256" key="4">
    <source>
        <dbReference type="PROSITE-ProRule" id="PRU00335"/>
    </source>
</evidence>
<dbReference type="InterPro" id="IPR009057">
    <property type="entry name" value="Homeodomain-like_sf"/>
</dbReference>
<keyword evidence="2 4" id="KW-0238">DNA-binding</keyword>
<evidence type="ECO:0000256" key="1">
    <source>
        <dbReference type="ARBA" id="ARBA00023015"/>
    </source>
</evidence>
<sequence>MTEISAKQIEIQHRTRDILSAGYQLLAEDGLDGVKLERIAKLVGCTRGTLYNHFKNREEILVAMAQRAVARRLSLFHKAVDVATTSREKIASICFASMVYADEMPLAFAIEQAIRNESIWQRTSKSRQNLFRENEMACMKLAGSCIDQAIADRDLPLPAGLTAEQMIERVCFGLWSLSFGGLIIDRSSPSLEEIGIRDVRSTIHHNCNALLDSFGWQPMFDPLDYQAYLRRVGPVLKDHANQLSGNTDADTPPPKSRTAIRSEAGT</sequence>
<feature type="DNA-binding region" description="H-T-H motif" evidence="4">
    <location>
        <begin position="35"/>
        <end position="54"/>
    </location>
</feature>
<gene>
    <name evidence="7" type="primary">fadR</name>
    <name evidence="7" type="ORF">LF1_11930</name>
</gene>
<evidence type="ECO:0000313" key="7">
    <source>
        <dbReference type="EMBL" id="KAA1258671.1"/>
    </source>
</evidence>
<keyword evidence="1" id="KW-0805">Transcription regulation</keyword>
<dbReference type="AlphaFoldDB" id="A0A5B1CEM4"/>
<keyword evidence="8" id="KW-1185">Reference proteome</keyword>
<dbReference type="Gene3D" id="1.10.357.10">
    <property type="entry name" value="Tetracycline Repressor, domain 2"/>
    <property type="match status" value="1"/>
</dbReference>
<dbReference type="InterPro" id="IPR001647">
    <property type="entry name" value="HTH_TetR"/>
</dbReference>
<protein>
    <submittedName>
        <fullName evidence="7">Fatty acid metabolism regulator protein</fullName>
    </submittedName>
</protein>
<name>A0A5B1CEM4_9BACT</name>
<feature type="domain" description="HTH tetR-type" evidence="6">
    <location>
        <begin position="12"/>
        <end position="72"/>
    </location>
</feature>
<dbReference type="PRINTS" id="PR00455">
    <property type="entry name" value="HTHTETR"/>
</dbReference>
<keyword evidence="3" id="KW-0804">Transcription</keyword>
<dbReference type="EMBL" id="VRLW01000001">
    <property type="protein sequence ID" value="KAA1258671.1"/>
    <property type="molecule type" value="Genomic_DNA"/>
</dbReference>
<evidence type="ECO:0000313" key="8">
    <source>
        <dbReference type="Proteomes" id="UP000322699"/>
    </source>
</evidence>
<reference evidence="7 8" key="1">
    <citation type="submission" date="2019-08" db="EMBL/GenBank/DDBJ databases">
        <title>Deep-cultivation of Planctomycetes and their phenomic and genomic characterization uncovers novel biology.</title>
        <authorList>
            <person name="Wiegand S."/>
            <person name="Jogler M."/>
            <person name="Boedeker C."/>
            <person name="Pinto D."/>
            <person name="Vollmers J."/>
            <person name="Rivas-Marin E."/>
            <person name="Kohn T."/>
            <person name="Peeters S.H."/>
            <person name="Heuer A."/>
            <person name="Rast P."/>
            <person name="Oberbeckmann S."/>
            <person name="Bunk B."/>
            <person name="Jeske O."/>
            <person name="Meyerdierks A."/>
            <person name="Storesund J.E."/>
            <person name="Kallscheuer N."/>
            <person name="Luecker S."/>
            <person name="Lage O.M."/>
            <person name="Pohl T."/>
            <person name="Merkel B.J."/>
            <person name="Hornburger P."/>
            <person name="Mueller R.-W."/>
            <person name="Bruemmer F."/>
            <person name="Labrenz M."/>
            <person name="Spormann A.M."/>
            <person name="Op Den Camp H."/>
            <person name="Overmann J."/>
            <person name="Amann R."/>
            <person name="Jetten M.S.M."/>
            <person name="Mascher T."/>
            <person name="Medema M.H."/>
            <person name="Devos D.P."/>
            <person name="Kaster A.-K."/>
            <person name="Ovreas L."/>
            <person name="Rohde M."/>
            <person name="Galperin M.Y."/>
            <person name="Jogler C."/>
        </authorList>
    </citation>
    <scope>NUCLEOTIDE SEQUENCE [LARGE SCALE GENOMIC DNA]</scope>
    <source>
        <strain evidence="7 8">LF1</strain>
    </source>
</reference>
<dbReference type="PANTHER" id="PTHR30055">
    <property type="entry name" value="HTH-TYPE TRANSCRIPTIONAL REGULATOR RUTR"/>
    <property type="match status" value="1"/>
</dbReference>
<evidence type="ECO:0000256" key="2">
    <source>
        <dbReference type="ARBA" id="ARBA00023125"/>
    </source>
</evidence>
<proteinExistence type="predicted"/>